<feature type="domain" description="FIST" evidence="1">
    <location>
        <begin position="27"/>
        <end position="220"/>
    </location>
</feature>
<dbReference type="InterPro" id="IPR019494">
    <property type="entry name" value="FIST_C"/>
</dbReference>
<name>A0A318JRX8_9NEIS</name>
<dbReference type="EMBL" id="QJKC01000001">
    <property type="protein sequence ID" value="PXX51256.1"/>
    <property type="molecule type" value="Genomic_DNA"/>
</dbReference>
<evidence type="ECO:0000259" key="2">
    <source>
        <dbReference type="SMART" id="SM01204"/>
    </source>
</evidence>
<dbReference type="InterPro" id="IPR013702">
    <property type="entry name" value="FIST_domain_N"/>
</dbReference>
<proteinExistence type="predicted"/>
<evidence type="ECO:0000259" key="1">
    <source>
        <dbReference type="SMART" id="SM00897"/>
    </source>
</evidence>
<evidence type="ECO:0000313" key="4">
    <source>
        <dbReference type="Proteomes" id="UP000248395"/>
    </source>
</evidence>
<dbReference type="OrthoDB" id="378730at2"/>
<dbReference type="SMART" id="SM01204">
    <property type="entry name" value="FIST_C"/>
    <property type="match status" value="1"/>
</dbReference>
<dbReference type="Pfam" id="PF10442">
    <property type="entry name" value="FIST_C"/>
    <property type="match status" value="1"/>
</dbReference>
<dbReference type="RefSeq" id="WP_059286687.1">
    <property type="nucleotide sequence ID" value="NZ_LNQU01000101.1"/>
</dbReference>
<protein>
    <recommendedName>
        <fullName evidence="5">Histidine kinase</fullName>
    </recommendedName>
</protein>
<keyword evidence="4" id="KW-1185">Reference proteome</keyword>
<dbReference type="PANTHER" id="PTHR40252">
    <property type="entry name" value="BLR0328 PROTEIN"/>
    <property type="match status" value="1"/>
</dbReference>
<feature type="domain" description="FIST C-domain" evidence="2">
    <location>
        <begin position="221"/>
        <end position="363"/>
    </location>
</feature>
<dbReference type="Pfam" id="PF08495">
    <property type="entry name" value="FIST"/>
    <property type="match status" value="1"/>
</dbReference>
<gene>
    <name evidence="3" type="ORF">DFR38_101318</name>
</gene>
<dbReference type="Proteomes" id="UP000248395">
    <property type="component" value="Unassembled WGS sequence"/>
</dbReference>
<accession>A0A318JRX8</accession>
<dbReference type="AlphaFoldDB" id="A0A318JRX8"/>
<organism evidence="3 4">
    <name type="scientific">Aquitalea magnusonii</name>
    <dbReference type="NCBI Taxonomy" id="332411"/>
    <lineage>
        <taxon>Bacteria</taxon>
        <taxon>Pseudomonadati</taxon>
        <taxon>Pseudomonadota</taxon>
        <taxon>Betaproteobacteria</taxon>
        <taxon>Neisseriales</taxon>
        <taxon>Chromobacteriaceae</taxon>
        <taxon>Aquitalea</taxon>
    </lineage>
</organism>
<comment type="caution">
    <text evidence="3">The sequence shown here is derived from an EMBL/GenBank/DDBJ whole genome shotgun (WGS) entry which is preliminary data.</text>
</comment>
<dbReference type="SMART" id="SM00897">
    <property type="entry name" value="FIST"/>
    <property type="match status" value="1"/>
</dbReference>
<evidence type="ECO:0008006" key="5">
    <source>
        <dbReference type="Google" id="ProtNLM"/>
    </source>
</evidence>
<sequence length="384" mass="41513">MNAPWHSPLDSGQLEMQLRQWQSSHPGQQLLALVAESDQQQLPLLQTCCLHLGIGLAGGIFPRLLDGQGFLPGGAWLLPHASPADAALLGIHPDRGAATAARQMADQVLHMLQQWPAAQGKPTLFMLFDAMLPDIASILDELYLLLADQVYYGGVNAGSESFQPMPCLFDQHHTIGHGVLCLLLPSSANPVIAHGYAAPQQTTCATATAGNRIFQIDWRPAFDSYRQMVQEQFGAELTRENFYSFGVHFPLGVVLANQQVLIRVPVALEDDGSVFCVGEVPENALLIMLQAPSEPGTECVDSIVDGLRQRHGEISQQPLLGFYCAGRSMHFGPAALEEISHLQASSAAAPLVGALTLGEIASLQEWGYPLFHNASILCSLWRSA</sequence>
<dbReference type="PANTHER" id="PTHR40252:SF2">
    <property type="entry name" value="BLR0328 PROTEIN"/>
    <property type="match status" value="1"/>
</dbReference>
<evidence type="ECO:0000313" key="3">
    <source>
        <dbReference type="EMBL" id="PXX51256.1"/>
    </source>
</evidence>
<reference evidence="3 4" key="1">
    <citation type="submission" date="2018-05" db="EMBL/GenBank/DDBJ databases">
        <title>Genomic Encyclopedia of Type Strains, Phase IV (KMG-IV): sequencing the most valuable type-strain genomes for metagenomic binning, comparative biology and taxonomic classification.</title>
        <authorList>
            <person name="Goeker M."/>
        </authorList>
    </citation>
    <scope>NUCLEOTIDE SEQUENCE [LARGE SCALE GENOMIC DNA]</scope>
    <source>
        <strain evidence="3 4">DSM 25134</strain>
    </source>
</reference>